<dbReference type="SUPFAM" id="SSF88723">
    <property type="entry name" value="PIN domain-like"/>
    <property type="match status" value="1"/>
</dbReference>
<dbReference type="EMBL" id="SAEB01000012">
    <property type="protein sequence ID" value="RVD81495.1"/>
    <property type="molecule type" value="Genomic_DNA"/>
</dbReference>
<dbReference type="GeneID" id="93591670"/>
<name>A0A436ZRJ5_ARTFL</name>
<dbReference type="OrthoDB" id="5427489at2759"/>
<sequence>MFATRTLSPMLRMLPSALLRPFSKSARVPVHGCTGSTVPQHMFDKGELGRILLDTNIVSPVLDGKPLSPWFENVLQKSSLATCQYNIAEYLTSAKVGTKMSYQDILKSLENQKINILNGPCAGHESSVLGFELIQMTHKGMLTKPKTFKGYEKSKEKAQKHWDGIADARIDLVLACEAHHNRYAFLTADKNFYNKFKQSLDEKNVTVYCVELEALTSTSK</sequence>
<evidence type="ECO:0000313" key="2">
    <source>
        <dbReference type="Proteomes" id="UP000283090"/>
    </source>
</evidence>
<protein>
    <recommendedName>
        <fullName evidence="3">PIN domain-containing protein</fullName>
    </recommendedName>
</protein>
<dbReference type="RefSeq" id="XP_067487039.1">
    <property type="nucleotide sequence ID" value="XM_067639229.1"/>
</dbReference>
<dbReference type="Proteomes" id="UP000283090">
    <property type="component" value="Unassembled WGS sequence"/>
</dbReference>
<accession>A0A436ZRJ5</accession>
<proteinExistence type="predicted"/>
<evidence type="ECO:0008006" key="3">
    <source>
        <dbReference type="Google" id="ProtNLM"/>
    </source>
</evidence>
<dbReference type="STRING" id="97331.A0A436ZRJ5"/>
<organism evidence="1 2">
    <name type="scientific">Arthrobotrys flagrans</name>
    <name type="common">Nematode-trapping fungus</name>
    <name type="synonym">Trichothecium flagrans</name>
    <dbReference type="NCBI Taxonomy" id="97331"/>
    <lineage>
        <taxon>Eukaryota</taxon>
        <taxon>Fungi</taxon>
        <taxon>Dikarya</taxon>
        <taxon>Ascomycota</taxon>
        <taxon>Pezizomycotina</taxon>
        <taxon>Orbiliomycetes</taxon>
        <taxon>Orbiliales</taxon>
        <taxon>Orbiliaceae</taxon>
        <taxon>Arthrobotrys</taxon>
    </lineage>
</organism>
<gene>
    <name evidence="1" type="ORF">DFL_009359</name>
</gene>
<keyword evidence="2" id="KW-1185">Reference proteome</keyword>
<dbReference type="InterPro" id="IPR029060">
    <property type="entry name" value="PIN-like_dom_sf"/>
</dbReference>
<dbReference type="AlphaFoldDB" id="A0A436ZRJ5"/>
<comment type="caution">
    <text evidence="1">The sequence shown here is derived from an EMBL/GenBank/DDBJ whole genome shotgun (WGS) entry which is preliminary data.</text>
</comment>
<evidence type="ECO:0000313" key="1">
    <source>
        <dbReference type="EMBL" id="RVD81495.1"/>
    </source>
</evidence>
<reference evidence="1 2" key="1">
    <citation type="submission" date="2019-01" db="EMBL/GenBank/DDBJ databases">
        <title>Intercellular communication is required for trap formation in the nematode-trapping fungus Duddingtonia flagrans.</title>
        <authorList>
            <person name="Youssar L."/>
            <person name="Wernet V."/>
            <person name="Hensel N."/>
            <person name="Hildebrandt H.-G."/>
            <person name="Fischer R."/>
        </authorList>
    </citation>
    <scope>NUCLEOTIDE SEQUENCE [LARGE SCALE GENOMIC DNA]</scope>
    <source>
        <strain evidence="1 2">CBS H-5679</strain>
    </source>
</reference>
<dbReference type="VEuPathDB" id="FungiDB:DFL_009359"/>